<gene>
    <name evidence="2" type="ORF">BZB76_4244</name>
</gene>
<proteinExistence type="predicted"/>
<protein>
    <submittedName>
        <fullName evidence="2">Uncharacterized protein</fullName>
    </submittedName>
</protein>
<organism evidence="2 3">
    <name type="scientific">Actinomadura pelletieri DSM 43383</name>
    <dbReference type="NCBI Taxonomy" id="1120940"/>
    <lineage>
        <taxon>Bacteria</taxon>
        <taxon>Bacillati</taxon>
        <taxon>Actinomycetota</taxon>
        <taxon>Actinomycetes</taxon>
        <taxon>Streptosporangiales</taxon>
        <taxon>Thermomonosporaceae</taxon>
        <taxon>Actinomadura</taxon>
    </lineage>
</organism>
<dbReference type="Proteomes" id="UP000274601">
    <property type="component" value="Unassembled WGS sequence"/>
</dbReference>
<feature type="compositionally biased region" description="Gly residues" evidence="1">
    <location>
        <begin position="15"/>
        <end position="27"/>
    </location>
</feature>
<keyword evidence="3" id="KW-1185">Reference proteome</keyword>
<dbReference type="EMBL" id="RBWU01000004">
    <property type="protein sequence ID" value="RKS73548.1"/>
    <property type="molecule type" value="Genomic_DNA"/>
</dbReference>
<name>A0A495QM27_9ACTN</name>
<evidence type="ECO:0000256" key="1">
    <source>
        <dbReference type="SAM" id="MobiDB-lite"/>
    </source>
</evidence>
<accession>A0A495QM27</accession>
<comment type="caution">
    <text evidence="2">The sequence shown here is derived from an EMBL/GenBank/DDBJ whole genome shotgun (WGS) entry which is preliminary data.</text>
</comment>
<feature type="region of interest" description="Disordered" evidence="1">
    <location>
        <begin position="1"/>
        <end position="29"/>
    </location>
</feature>
<evidence type="ECO:0000313" key="2">
    <source>
        <dbReference type="EMBL" id="RKS73548.1"/>
    </source>
</evidence>
<sequence>MRALERWEPEDEQGEQGGDGDSGGEPGGVVADVTRVRNVRVSDGPRPAVHRTSRLVTGFGRATAARRRPQQTYGAPDPIGLSAWRGESGMVRELAEAQGQGAAALG</sequence>
<dbReference type="AlphaFoldDB" id="A0A495QM27"/>
<dbReference type="RefSeq" id="WP_121436024.1">
    <property type="nucleotide sequence ID" value="NZ_RBWU01000004.1"/>
</dbReference>
<reference evidence="2 3" key="1">
    <citation type="submission" date="2018-10" db="EMBL/GenBank/DDBJ databases">
        <title>Genomic Encyclopedia of Archaeal and Bacterial Type Strains, Phase II (KMG-II): from individual species to whole genera.</title>
        <authorList>
            <person name="Goeker M."/>
        </authorList>
    </citation>
    <scope>NUCLEOTIDE SEQUENCE [LARGE SCALE GENOMIC DNA]</scope>
    <source>
        <strain evidence="2 3">DSM 43383</strain>
    </source>
</reference>
<evidence type="ECO:0000313" key="3">
    <source>
        <dbReference type="Proteomes" id="UP000274601"/>
    </source>
</evidence>
<feature type="region of interest" description="Disordered" evidence="1">
    <location>
        <begin position="59"/>
        <end position="81"/>
    </location>
</feature>